<evidence type="ECO:0000256" key="3">
    <source>
        <dbReference type="ARBA" id="ARBA00022448"/>
    </source>
</evidence>
<evidence type="ECO:0008006" key="11">
    <source>
        <dbReference type="Google" id="ProtNLM"/>
    </source>
</evidence>
<evidence type="ECO:0000256" key="5">
    <source>
        <dbReference type="ARBA" id="ARBA00022692"/>
    </source>
</evidence>
<dbReference type="InterPro" id="IPR002549">
    <property type="entry name" value="AI-2E-like"/>
</dbReference>
<evidence type="ECO:0000256" key="7">
    <source>
        <dbReference type="ARBA" id="ARBA00023136"/>
    </source>
</evidence>
<gene>
    <name evidence="9" type="ORF">K737_300248</name>
</gene>
<dbReference type="Proteomes" id="UP000026922">
    <property type="component" value="Unassembled WGS sequence"/>
</dbReference>
<keyword evidence="6 8" id="KW-1133">Transmembrane helix</keyword>
<accession>A0A061JI90</accession>
<organism evidence="9 10">
    <name type="scientific">Holospora undulata HU1</name>
    <dbReference type="NCBI Taxonomy" id="1321371"/>
    <lineage>
        <taxon>Bacteria</taxon>
        <taxon>Pseudomonadati</taxon>
        <taxon>Pseudomonadota</taxon>
        <taxon>Alphaproteobacteria</taxon>
        <taxon>Holosporales</taxon>
        <taxon>Holosporaceae</taxon>
        <taxon>Holospora</taxon>
    </lineage>
</organism>
<dbReference type="AlphaFoldDB" id="A0A061JI90"/>
<dbReference type="EMBL" id="ARPM03000074">
    <property type="protein sequence ID" value="ETZ05312.1"/>
    <property type="molecule type" value="Genomic_DNA"/>
</dbReference>
<feature type="transmembrane region" description="Helical" evidence="8">
    <location>
        <begin position="57"/>
        <end position="78"/>
    </location>
</feature>
<protein>
    <recommendedName>
        <fullName evidence="11">AI-2E family transporter</fullName>
    </recommendedName>
</protein>
<name>A0A061JI90_9PROT</name>
<dbReference type="PANTHER" id="PTHR21716">
    <property type="entry name" value="TRANSMEMBRANE PROTEIN"/>
    <property type="match status" value="1"/>
</dbReference>
<comment type="subcellular location">
    <subcellularLocation>
        <location evidence="1">Cell membrane</location>
        <topology evidence="1">Multi-pass membrane protein</topology>
    </subcellularLocation>
</comment>
<comment type="caution">
    <text evidence="9">The sequence shown here is derived from an EMBL/GenBank/DDBJ whole genome shotgun (WGS) entry which is preliminary data.</text>
</comment>
<feature type="transmembrane region" description="Helical" evidence="8">
    <location>
        <begin position="270"/>
        <end position="290"/>
    </location>
</feature>
<feature type="transmembrane region" description="Helical" evidence="8">
    <location>
        <begin position="302"/>
        <end position="335"/>
    </location>
</feature>
<dbReference type="Pfam" id="PF01594">
    <property type="entry name" value="AI-2E_transport"/>
    <property type="match status" value="1"/>
</dbReference>
<evidence type="ECO:0000256" key="8">
    <source>
        <dbReference type="SAM" id="Phobius"/>
    </source>
</evidence>
<evidence type="ECO:0000256" key="4">
    <source>
        <dbReference type="ARBA" id="ARBA00022475"/>
    </source>
</evidence>
<dbReference type="GO" id="GO:0055085">
    <property type="term" value="P:transmembrane transport"/>
    <property type="evidence" value="ECO:0007669"/>
    <property type="project" value="TreeGrafter"/>
</dbReference>
<keyword evidence="7 8" id="KW-0472">Membrane</keyword>
<evidence type="ECO:0000256" key="1">
    <source>
        <dbReference type="ARBA" id="ARBA00004651"/>
    </source>
</evidence>
<keyword evidence="3" id="KW-0813">Transport</keyword>
<feature type="transmembrane region" description="Helical" evidence="8">
    <location>
        <begin position="202"/>
        <end position="220"/>
    </location>
</feature>
<reference evidence="9 10" key="1">
    <citation type="journal article" date="2013" name="Genome Announc.">
        <title>Draft Genome Sequence of Holospora undulata Strain HU1, a Micronucleus-Specific Symbiont of the Ciliate Paramecium caudatum.</title>
        <authorList>
            <person name="Dohra H."/>
            <person name="Suzuki H."/>
            <person name="Suzuki T."/>
            <person name="Tanaka K."/>
            <person name="Fujishima M."/>
        </authorList>
    </citation>
    <scope>NUCLEOTIDE SEQUENCE [LARGE SCALE GENOMIC DNA]</scope>
    <source>
        <strain evidence="9 10">HU1</strain>
    </source>
</reference>
<proteinExistence type="inferred from homology"/>
<comment type="similarity">
    <text evidence="2">Belongs to the autoinducer-2 exporter (AI-2E) (TC 2.A.86) family.</text>
</comment>
<keyword evidence="4" id="KW-1003">Cell membrane</keyword>
<evidence type="ECO:0000256" key="6">
    <source>
        <dbReference type="ARBA" id="ARBA00022989"/>
    </source>
</evidence>
<evidence type="ECO:0000256" key="2">
    <source>
        <dbReference type="ARBA" id="ARBA00009773"/>
    </source>
</evidence>
<evidence type="ECO:0000313" key="10">
    <source>
        <dbReference type="Proteomes" id="UP000026922"/>
    </source>
</evidence>
<dbReference type="GO" id="GO:0005886">
    <property type="term" value="C:plasma membrane"/>
    <property type="evidence" value="ECO:0007669"/>
    <property type="project" value="UniProtKB-SubCell"/>
</dbReference>
<keyword evidence="10" id="KW-1185">Reference proteome</keyword>
<dbReference type="RefSeq" id="WP_006304314.1">
    <property type="nucleotide sequence ID" value="NZ_ARPM03000074.1"/>
</dbReference>
<feature type="transmembrane region" description="Helical" evidence="8">
    <location>
        <begin position="138"/>
        <end position="167"/>
    </location>
</feature>
<feature type="transmembrane region" description="Helical" evidence="8">
    <location>
        <begin position="232"/>
        <end position="258"/>
    </location>
</feature>
<feature type="transmembrane region" description="Helical" evidence="8">
    <location>
        <begin position="12"/>
        <end position="37"/>
    </location>
</feature>
<evidence type="ECO:0000313" key="9">
    <source>
        <dbReference type="EMBL" id="ETZ05312.1"/>
    </source>
</evidence>
<keyword evidence="5 8" id="KW-0812">Transmembrane</keyword>
<dbReference type="PANTHER" id="PTHR21716:SF53">
    <property type="entry name" value="PERMEASE PERM-RELATED"/>
    <property type="match status" value="1"/>
</dbReference>
<sequence>MTKFETRCLSICFLLSVTAIFYWSFGALIPFIVGFVWAYLWRPLILKAQNHNISPGISAFCITFFTYCILGTTCIVLIPSVKHLLIFLFQNLSVGKEEILSMISSTLKKMHIPSQNGYWIERTLEDGLSITTTKLKEIMFYVLQSGWTVAKVLTIIAMAPFLSFYIMKDWGAFIKALTTCIPIPYRKEVLKGIESIHLTFSAYLRGQALVCISLCGYYGIALKYSGLQFGWLIGVLIGVFSFIPYVSVFLGICVSFLIALLTSASVSLKILGVIFVLGYGLEALFLTPFLIGKRIGVHPIIVLLAIFSLGHSIGFVGVLLSAPLTAIVVAFLRLIREYYLKSTLYQGRER</sequence>